<evidence type="ECO:0000256" key="1">
    <source>
        <dbReference type="SAM" id="MobiDB-lite"/>
    </source>
</evidence>
<gene>
    <name evidence="2" type="ORF">NEF87_000263</name>
</gene>
<keyword evidence="3" id="KW-1185">Reference proteome</keyword>
<dbReference type="Proteomes" id="UP001208689">
    <property type="component" value="Chromosome"/>
</dbReference>
<dbReference type="SUPFAM" id="SSF49764">
    <property type="entry name" value="HSP20-like chaperones"/>
    <property type="match status" value="1"/>
</dbReference>
<dbReference type="EMBL" id="CP104013">
    <property type="protein sequence ID" value="UYP43978.1"/>
    <property type="molecule type" value="Genomic_DNA"/>
</dbReference>
<proteinExistence type="predicted"/>
<organism evidence="2 3">
    <name type="scientific">Candidatus Lokiarchaeum ossiferum</name>
    <dbReference type="NCBI Taxonomy" id="2951803"/>
    <lineage>
        <taxon>Archaea</taxon>
        <taxon>Promethearchaeati</taxon>
        <taxon>Promethearchaeota</taxon>
        <taxon>Promethearchaeia</taxon>
        <taxon>Promethearchaeales</taxon>
        <taxon>Promethearchaeaceae</taxon>
        <taxon>Candidatus Lokiarchaeum</taxon>
    </lineage>
</organism>
<evidence type="ECO:0000313" key="2">
    <source>
        <dbReference type="EMBL" id="UYP43978.1"/>
    </source>
</evidence>
<protein>
    <recommendedName>
        <fullName evidence="4">Hsp20/alpha crystallin family protein</fullName>
    </recommendedName>
</protein>
<dbReference type="InterPro" id="IPR008978">
    <property type="entry name" value="HSP20-like_chaperone"/>
</dbReference>
<dbReference type="CDD" id="cd00298">
    <property type="entry name" value="ACD_sHsps_p23-like"/>
    <property type="match status" value="1"/>
</dbReference>
<reference evidence="2" key="1">
    <citation type="submission" date="2022-09" db="EMBL/GenBank/DDBJ databases">
        <title>Actin cytoskeleton and complex cell architecture in an #Asgard archaeon.</title>
        <authorList>
            <person name="Ponce Toledo R.I."/>
            <person name="Schleper C."/>
            <person name="Rodrigues Oliveira T."/>
            <person name="Wollweber F."/>
            <person name="Xu J."/>
            <person name="Rittmann S."/>
            <person name="Klingl A."/>
            <person name="Pilhofer M."/>
        </authorList>
    </citation>
    <scope>NUCLEOTIDE SEQUENCE</scope>
    <source>
        <strain evidence="2">B-35</strain>
    </source>
</reference>
<sequence length="119" mass="13950">MAMIEREKEEMTEAQKQEEEKKESIYNVFPDMTRNIDYDKRIITFEIALPGVKKENIKLKALPKWFYLEAKRGQLMYNANQNFGKTIIPERTTAKYDCGLLTITAHIPDPFDGAKEIKF</sequence>
<name>A0ABY6HKE8_9ARCH</name>
<accession>A0ABY6HKE8</accession>
<feature type="region of interest" description="Disordered" evidence="1">
    <location>
        <begin position="1"/>
        <end position="22"/>
    </location>
</feature>
<evidence type="ECO:0008006" key="4">
    <source>
        <dbReference type="Google" id="ProtNLM"/>
    </source>
</evidence>
<evidence type="ECO:0000313" key="3">
    <source>
        <dbReference type="Proteomes" id="UP001208689"/>
    </source>
</evidence>